<protein>
    <submittedName>
        <fullName evidence="3">Universal stress protein</fullName>
    </submittedName>
</protein>
<feature type="domain" description="UspA" evidence="2">
    <location>
        <begin position="242"/>
        <end position="378"/>
    </location>
</feature>
<feature type="region of interest" description="Disordered" evidence="1">
    <location>
        <begin position="1"/>
        <end position="59"/>
    </location>
</feature>
<accession>A0A831ZNQ4</accession>
<proteinExistence type="predicted"/>
<evidence type="ECO:0000256" key="1">
    <source>
        <dbReference type="SAM" id="MobiDB-lite"/>
    </source>
</evidence>
<dbReference type="EMBL" id="DSTK01000041">
    <property type="protein sequence ID" value="HFK98791.1"/>
    <property type="molecule type" value="Genomic_DNA"/>
</dbReference>
<reference evidence="3" key="1">
    <citation type="journal article" date="2020" name="mSystems">
        <title>Genome- and Community-Level Interaction Insights into Carbon Utilization and Element Cycling Functions of Hydrothermarchaeota in Hydrothermal Sediment.</title>
        <authorList>
            <person name="Zhou Z."/>
            <person name="Liu Y."/>
            <person name="Xu W."/>
            <person name="Pan J."/>
            <person name="Luo Z.H."/>
            <person name="Li M."/>
        </authorList>
    </citation>
    <scope>NUCLEOTIDE SEQUENCE [LARGE SCALE GENOMIC DNA]</scope>
    <source>
        <strain evidence="3">SpSt-456</strain>
    </source>
</reference>
<comment type="caution">
    <text evidence="3">The sequence shown here is derived from an EMBL/GenBank/DDBJ whole genome shotgun (WGS) entry which is preliminary data.</text>
</comment>
<evidence type="ECO:0000259" key="2">
    <source>
        <dbReference type="Pfam" id="PF00582"/>
    </source>
</evidence>
<name>A0A831ZNQ4_9BACT</name>
<dbReference type="Pfam" id="PF00582">
    <property type="entry name" value="Usp"/>
    <property type="match status" value="1"/>
</dbReference>
<evidence type="ECO:0000313" key="3">
    <source>
        <dbReference type="EMBL" id="HFK98791.1"/>
    </source>
</evidence>
<dbReference type="AlphaFoldDB" id="A0A831ZNQ4"/>
<dbReference type="SUPFAM" id="SSF52402">
    <property type="entry name" value="Adenine nucleotide alpha hydrolases-like"/>
    <property type="match status" value="2"/>
</dbReference>
<dbReference type="InterPro" id="IPR006016">
    <property type="entry name" value="UspA"/>
</dbReference>
<sequence>MLRSAPGCAPPGPAGGGHGPLKRNQQSPAACAGHPGPSAGTGPVGPRALPHRRARPRRPTLRTDTLTAMAIRAPRRTPMTATPKAFLLPIDDTEASLRPIRFLTRLYPDRSRISLTIHYLVPPLPPVYAEGRLSPAQVAKKKAFLKERDEAAQKACARAKQVLLDVGFSEEVIHDLVQEKELSVAHHACRLADIKRVDAVLFPKQSGSALEGFLKGDHTSALLHHCLVSPIWFVDDPADTSRAVVCVSEHRASVRALDHALFMLEETATAIDVVHFSKKLSKKIISHGIEPDGDITRWVADQSADVRANYAQALDLIRESAVDSARVRLVAAPSSGKIAADILSYSAENKAGILVLGHGGSSGTWGFLKSSVTKKILADFRHQAVWVNQ</sequence>
<dbReference type="Gene3D" id="3.40.50.12370">
    <property type="match status" value="1"/>
</dbReference>
<dbReference type="CDD" id="cd00293">
    <property type="entry name" value="USP-like"/>
    <property type="match status" value="1"/>
</dbReference>
<gene>
    <name evidence="3" type="ORF">ENS06_15880</name>
</gene>
<feature type="compositionally biased region" description="Basic residues" evidence="1">
    <location>
        <begin position="49"/>
        <end position="59"/>
    </location>
</feature>
<organism evidence="3">
    <name type="scientific">Desulfacinum infernum</name>
    <dbReference type="NCBI Taxonomy" id="35837"/>
    <lineage>
        <taxon>Bacteria</taxon>
        <taxon>Pseudomonadati</taxon>
        <taxon>Thermodesulfobacteriota</taxon>
        <taxon>Syntrophobacteria</taxon>
        <taxon>Syntrophobacterales</taxon>
        <taxon>Syntrophobacteraceae</taxon>
        <taxon>Desulfacinum</taxon>
    </lineage>
</organism>